<feature type="domain" description="Resolvase/invertase-type recombinase catalytic" evidence="2">
    <location>
        <begin position="19"/>
        <end position="167"/>
    </location>
</feature>
<evidence type="ECO:0000313" key="4">
    <source>
        <dbReference type="EMBL" id="MDE1472105.1"/>
    </source>
</evidence>
<reference evidence="4 5" key="1">
    <citation type="submission" date="2023-02" db="EMBL/GenBank/DDBJ databases">
        <title>Comparative genome analysis of Eubacterium limosum species.</title>
        <authorList>
            <person name="Bak J.E."/>
        </authorList>
    </citation>
    <scope>NUCLEOTIDE SEQUENCE [LARGE SCALE GENOMIC DNA]</scope>
    <source>
        <strain evidence="4 5">KGMB01548</strain>
    </source>
</reference>
<organism evidence="4 5">
    <name type="scientific">Eubacterium limosum</name>
    <dbReference type="NCBI Taxonomy" id="1736"/>
    <lineage>
        <taxon>Bacteria</taxon>
        <taxon>Bacillati</taxon>
        <taxon>Bacillota</taxon>
        <taxon>Clostridia</taxon>
        <taxon>Eubacteriales</taxon>
        <taxon>Eubacteriaceae</taxon>
        <taxon>Eubacterium</taxon>
    </lineage>
</organism>
<sequence>MPKISRIESIVPAIKPLKKVAAYARVSMQSERMMHSLSAQISYYSKIIQKNPDWEYAGVYADDFISGTNTVKRDEFKQMLSDCEAGKIDIILTKSISRFARNTVDLLETVRHLKSLGIEVRFEKENINSMSGDGELMLSILASFAQEESRSISENIRWATKNRFEQGIPNGKFRIFGYRWDEDQLVVEPEEAEIVKRIFQNFLDGKSRLETEKEFAAEGITTANGCRWVDSNIKVVLTNITYTGNLLLQKEFIEDPITKRRKKNRGELPQYFVENTHEPIIDMETFQYVQDEIARRKELGALANKSLNTCCFTGKIKCPHCGVSYMHNRRNDRGYMEYWNCGSKKKKKVGDGCPVGGTINHQNMVKVCMEVLGLTEFDEDAFLEQVDVIYVPKRYVLEFHMADGRVITKDCPNTGHKDCWTAEYRAKASAKRKKNGTKCIGASGFTGKIKCKNCGCNFRKATQPSATAKDGKAYYWRCAEHSNGCKTAGLREDVLKPLFADALGMAEFDDTLFRKKVDFVWVLSETELEMHLMDGTVQTLNYEPPARKCLPRTEEQKEHMRKVMKSIWTPERKAEMSERMKQMRKERGENWRKEK</sequence>
<dbReference type="Proteomes" id="UP001215087">
    <property type="component" value="Unassembled WGS sequence"/>
</dbReference>
<dbReference type="RefSeq" id="WP_274702921.1">
    <property type="nucleotide sequence ID" value="NZ_JAQSVD010000012.1"/>
</dbReference>
<feature type="domain" description="Recombinase" evidence="3">
    <location>
        <begin position="175"/>
        <end position="299"/>
    </location>
</feature>
<dbReference type="Pfam" id="PF00239">
    <property type="entry name" value="Resolvase"/>
    <property type="match status" value="1"/>
</dbReference>
<dbReference type="PROSITE" id="PS51737">
    <property type="entry name" value="RECOMBINASE_DNA_BIND"/>
    <property type="match status" value="1"/>
</dbReference>
<name>A0ABT5UTL5_EUBLI</name>
<gene>
    <name evidence="4" type="ORF">PTZ04_17760</name>
</gene>
<dbReference type="EMBL" id="JAQSVD010000012">
    <property type="protein sequence ID" value="MDE1472105.1"/>
    <property type="molecule type" value="Genomic_DNA"/>
</dbReference>
<dbReference type="InterPro" id="IPR050639">
    <property type="entry name" value="SSR_resolvase"/>
</dbReference>
<dbReference type="InterPro" id="IPR011109">
    <property type="entry name" value="DNA_bind_recombinase_dom"/>
</dbReference>
<dbReference type="PANTHER" id="PTHR30461">
    <property type="entry name" value="DNA-INVERTASE FROM LAMBDOID PROPHAGE"/>
    <property type="match status" value="1"/>
</dbReference>
<dbReference type="InterPro" id="IPR036162">
    <property type="entry name" value="Resolvase-like_N_sf"/>
</dbReference>
<evidence type="ECO:0000313" key="5">
    <source>
        <dbReference type="Proteomes" id="UP001215087"/>
    </source>
</evidence>
<accession>A0ABT5UTL5</accession>
<feature type="region of interest" description="Disordered" evidence="1">
    <location>
        <begin position="566"/>
        <end position="595"/>
    </location>
</feature>
<dbReference type="Pfam" id="PF13408">
    <property type="entry name" value="Zn_ribbon_recom"/>
    <property type="match status" value="1"/>
</dbReference>
<dbReference type="CDD" id="cd00338">
    <property type="entry name" value="Ser_Recombinase"/>
    <property type="match status" value="1"/>
</dbReference>
<dbReference type="Pfam" id="PF07508">
    <property type="entry name" value="Recombinase"/>
    <property type="match status" value="1"/>
</dbReference>
<evidence type="ECO:0000256" key="1">
    <source>
        <dbReference type="SAM" id="MobiDB-lite"/>
    </source>
</evidence>
<dbReference type="Gene3D" id="3.90.1750.20">
    <property type="entry name" value="Putative Large Serine Recombinase, Chain B, Domain 2"/>
    <property type="match status" value="1"/>
</dbReference>
<protein>
    <submittedName>
        <fullName evidence="4">Recombinase family protein</fullName>
    </submittedName>
</protein>
<evidence type="ECO:0000259" key="3">
    <source>
        <dbReference type="PROSITE" id="PS51737"/>
    </source>
</evidence>
<proteinExistence type="predicted"/>
<dbReference type="SMART" id="SM00857">
    <property type="entry name" value="Resolvase"/>
    <property type="match status" value="1"/>
</dbReference>
<dbReference type="PROSITE" id="PS51736">
    <property type="entry name" value="RECOMBINASES_3"/>
    <property type="match status" value="1"/>
</dbReference>
<keyword evidence="5" id="KW-1185">Reference proteome</keyword>
<dbReference type="InterPro" id="IPR025827">
    <property type="entry name" value="Zn_ribbon_recom_dom"/>
</dbReference>
<comment type="caution">
    <text evidence="4">The sequence shown here is derived from an EMBL/GenBank/DDBJ whole genome shotgun (WGS) entry which is preliminary data.</text>
</comment>
<dbReference type="Gene3D" id="3.40.50.1390">
    <property type="entry name" value="Resolvase, N-terminal catalytic domain"/>
    <property type="match status" value="1"/>
</dbReference>
<dbReference type="InterPro" id="IPR006119">
    <property type="entry name" value="Resolv_N"/>
</dbReference>
<dbReference type="InterPro" id="IPR038109">
    <property type="entry name" value="DNA_bind_recomb_sf"/>
</dbReference>
<dbReference type="SUPFAM" id="SSF53041">
    <property type="entry name" value="Resolvase-like"/>
    <property type="match status" value="1"/>
</dbReference>
<dbReference type="PANTHER" id="PTHR30461:SF23">
    <property type="entry name" value="DNA RECOMBINASE-RELATED"/>
    <property type="match status" value="1"/>
</dbReference>
<feature type="compositionally biased region" description="Basic and acidic residues" evidence="1">
    <location>
        <begin position="570"/>
        <end position="595"/>
    </location>
</feature>
<evidence type="ECO:0000259" key="2">
    <source>
        <dbReference type="PROSITE" id="PS51736"/>
    </source>
</evidence>